<dbReference type="GO" id="GO:0003950">
    <property type="term" value="F:NAD+ poly-ADP-ribosyltransferase activity"/>
    <property type="evidence" value="ECO:0007669"/>
    <property type="project" value="InterPro"/>
</dbReference>
<comment type="caution">
    <text evidence="6">The sequence shown here is derived from an EMBL/GenBank/DDBJ whole genome shotgun (WGS) entry which is preliminary data.</text>
</comment>
<dbReference type="Gene3D" id="3.90.228.10">
    <property type="match status" value="1"/>
</dbReference>
<keyword evidence="7" id="KW-1185">Reference proteome</keyword>
<proteinExistence type="predicted"/>
<dbReference type="InterPro" id="IPR051838">
    <property type="entry name" value="ARTD_PARP"/>
</dbReference>
<dbReference type="GO" id="GO:0016779">
    <property type="term" value="F:nucleotidyltransferase activity"/>
    <property type="evidence" value="ECO:0007669"/>
    <property type="project" value="UniProtKB-KW"/>
</dbReference>
<keyword evidence="4" id="KW-0520">NAD</keyword>
<reference evidence="6 7" key="1">
    <citation type="submission" date="2020-01" db="EMBL/GenBank/DDBJ databases">
        <authorList>
            <consortium name="DOE Joint Genome Institute"/>
            <person name="Haridas S."/>
            <person name="Albert R."/>
            <person name="Binder M."/>
            <person name="Bloem J."/>
            <person name="Labutti K."/>
            <person name="Salamov A."/>
            <person name="Andreopoulos B."/>
            <person name="Baker S.E."/>
            <person name="Barry K."/>
            <person name="Bills G."/>
            <person name="Bluhm B.H."/>
            <person name="Cannon C."/>
            <person name="Castanera R."/>
            <person name="Culley D.E."/>
            <person name="Daum C."/>
            <person name="Ezra D."/>
            <person name="Gonzalez J.B."/>
            <person name="Henrissat B."/>
            <person name="Kuo A."/>
            <person name="Liang C."/>
            <person name="Lipzen A."/>
            <person name="Lutzoni F."/>
            <person name="Magnuson J."/>
            <person name="Mondo S."/>
            <person name="Nolan M."/>
            <person name="Ohm R."/>
            <person name="Pangilinan J."/>
            <person name="Park H.-J.H."/>
            <person name="Ramirez L."/>
            <person name="Alfaro M."/>
            <person name="Sun H."/>
            <person name="Tritt A."/>
            <person name="Yoshinaga Y."/>
            <person name="Zwiers L.-H.L."/>
            <person name="Turgeon B.G."/>
            <person name="Goodwin S.B."/>
            <person name="Spatafora J.W."/>
            <person name="Crous P.W."/>
            <person name="Grigoriev I.V."/>
        </authorList>
    </citation>
    <scope>NUCLEOTIDE SEQUENCE [LARGE SCALE GENOMIC DNA]</scope>
    <source>
        <strain evidence="6 7">CBS 611.86</strain>
    </source>
</reference>
<evidence type="ECO:0000256" key="2">
    <source>
        <dbReference type="ARBA" id="ARBA00022679"/>
    </source>
</evidence>
<evidence type="ECO:0000313" key="7">
    <source>
        <dbReference type="Proteomes" id="UP000481861"/>
    </source>
</evidence>
<dbReference type="EMBL" id="JAADJZ010000001">
    <property type="protein sequence ID" value="KAF2878270.1"/>
    <property type="molecule type" value="Genomic_DNA"/>
</dbReference>
<evidence type="ECO:0000313" key="6">
    <source>
        <dbReference type="EMBL" id="KAF2878270.1"/>
    </source>
</evidence>
<dbReference type="SUPFAM" id="SSF56399">
    <property type="entry name" value="ADP-ribosylation"/>
    <property type="match status" value="1"/>
</dbReference>
<evidence type="ECO:0000259" key="5">
    <source>
        <dbReference type="Pfam" id="PF00644"/>
    </source>
</evidence>
<evidence type="ECO:0000256" key="4">
    <source>
        <dbReference type="ARBA" id="ARBA00023027"/>
    </source>
</evidence>
<dbReference type="InterPro" id="IPR012317">
    <property type="entry name" value="Poly(ADP-ribose)pol_cat_dom"/>
</dbReference>
<accession>A0A7C8IN60</accession>
<dbReference type="Pfam" id="PF00644">
    <property type="entry name" value="PARP"/>
    <property type="match status" value="1"/>
</dbReference>
<dbReference type="Proteomes" id="UP000481861">
    <property type="component" value="Unassembled WGS sequence"/>
</dbReference>
<sequence length="1633" mass="183001">MDKLLLSSAVNRVSRVQHRTLKTFASSPKFLSKTKYSDEWHRQIDLAAGILRPTDEEFPWQLMGKYTDRYLKRKGKLSQEEVDSRLARLIKGHEAKDIAVAACAHAVSPRAVRVVLNQVAPITYHDLDIHLRSLIAANYCDSQAISNIEALWATKLLPFATHAPSAAGKFLEGLCTMLAANERPSLYTLPDFVFLERQAIRDFSSHLEGYKKECQWMVAHSAVSWMSKFVRVNPKEHPVASKPEALLDTELPSWRTWATWSPCLERITVLDGFKQRAKIPDILALEGPDFVTDNQATLRDGLVSQYDTRKPLIQYGSLVIHVQDRTREDINDSLDRIGVALDTALQRGDDAFDFFVELTLNRPVSKEALRILEAVYKLANTPISDTHESIVLVYYGQVQIRRSYVLALQDIIIAFNDAKGEDLRRVLLQPWLVRSIENYMRECQAAVRIPIETGFPWGFPALKLHGFCLVVKESGHCMPLLDEALQWQLEVLPSTEKLQDLLEIYGASQREEKLRSYTEDNALKGAVKALCLDRLVNRGTINHVNYKTVEAILGVWSTTKCPDRRALAILASGAAGNDEVALCDCLSQVTQMSEELVESFLEFIKRSRHVNGILSCVPFAKRLAAIEDAEMVRCWKGVLSQVFERQPDTIIDHSLDQLQPREWIEWMLTQDILFSSTSGSHILSRPPYFPPSLSYWVEEISEHIATIERLTESLGGTTAAVKCILNGVKPIHENDLLRIINLLAKAKDSHVEKVMQTIVGRLTRSGDNAHKVLGFVRVLLRVSPEGLQACERIIDIVEDEKVPKVVIAVSLTGWLQDEELSYDDKVALTALAFVLAIRIRHQAASEAILEATQYYKKLEVEIFEEEKRLRQLQSALKARDPAGTAILLEQLGVEGVNPLDEELEALPTHILNAVKLFSDDVAEISFQLGSLTVLQRAAFGIGTTGTTNTLFVRLYLNYTGSPAPPTFCIHFGNARFRTGFEHSPWVVRQNRRLPNGTCCGSSSPFLGHLMRALHNYLIQTNRTLIAEVYNFIKNSLGRVSHNCIICGKAHVAGDIGLRRLLPCRLFICRDIWNTLPLEHRVPELRVDLPVVDMILTSVYAAALSALPELLLHLGCPISSPDRVITILDTLPRLEILRDAADISATLRGYHEDAEDLVAWACTHYRGVIASESATSNTTIPGFPVGTRQFIIANASPKLEHAYAGKPKFYSGEPQPMILFHGTTLDRLPSILAQGLRIQSGTSLQSWGAVHGTGIYLAAKPTTSLAYSQPGPVSWKSSNMHGMRLLLGCEVVAGDTPVAPGIHVLADERKVMLRQVLQYTSRPESTISIPPSARPPKLFNFDATFAMATGRPPAWREPNAPVRMIRVIIHPEGRIFMVPEEELLKYDLIVDKARARAQRRVELHRPPITAPVFGFFALWLHGRPLIPYTDISGHMYPQNRYISPAMPNYASWTVNIAEMSADIYDDLPDELGLARRLVIAYAMGHDARAPYFQDAVMNEITKTFVPDIPLTVGLVEAVYARQTTTTRGLKKFLVDYYIWGIVLMGGQQFPRIRSVVGYNGPIPPMSEYPQQFGADVRAMALSWNAGQEVVMDFSSLWVSIRTMDNGAQRCRYHQHEANEMCFHMVIDNTPVGPQ</sequence>
<gene>
    <name evidence="6" type="ORF">BDV95DRAFT_600936</name>
</gene>
<keyword evidence="2" id="KW-0808">Transferase</keyword>
<keyword evidence="1" id="KW-0328">Glycosyltransferase</keyword>
<evidence type="ECO:0000256" key="3">
    <source>
        <dbReference type="ARBA" id="ARBA00022695"/>
    </source>
</evidence>
<keyword evidence="3" id="KW-0548">Nucleotidyltransferase</keyword>
<name>A0A7C8IN60_9PLEO</name>
<dbReference type="PANTHER" id="PTHR21328">
    <property type="entry name" value="POLY ADP-RIBOSE POLYMERASE FAMILY, MEMBER PARP"/>
    <property type="match status" value="1"/>
</dbReference>
<organism evidence="6 7">
    <name type="scientific">Massariosphaeria phaeospora</name>
    <dbReference type="NCBI Taxonomy" id="100035"/>
    <lineage>
        <taxon>Eukaryota</taxon>
        <taxon>Fungi</taxon>
        <taxon>Dikarya</taxon>
        <taxon>Ascomycota</taxon>
        <taxon>Pezizomycotina</taxon>
        <taxon>Dothideomycetes</taxon>
        <taxon>Pleosporomycetidae</taxon>
        <taxon>Pleosporales</taxon>
        <taxon>Pleosporales incertae sedis</taxon>
        <taxon>Massariosphaeria</taxon>
    </lineage>
</organism>
<feature type="domain" description="PARP catalytic" evidence="5">
    <location>
        <begin position="1207"/>
        <end position="1294"/>
    </location>
</feature>
<protein>
    <recommendedName>
        <fullName evidence="5">PARP catalytic domain-containing protein</fullName>
    </recommendedName>
</protein>
<evidence type="ECO:0000256" key="1">
    <source>
        <dbReference type="ARBA" id="ARBA00022676"/>
    </source>
</evidence>
<dbReference type="OrthoDB" id="109543at2759"/>